<sequence>MKTDDLISTLSNELKPVTPWAAPAKMALKYTLFGFVLVALGLLLSGPRHDFSVKSLQFHFWLGISLWTAFSFLGLSLAFNLATPGRKVSPGLAVIFCLNFAGILLWHFLRLMGMNTAGLLEGLALDGSRCALATTATAVVLGAGVLYRLKRGASRRPGLSTVLIGLAGLAIGGVLITLNCGDDNGMHVVMWHFVIPGIITSLIAAAFMGRLLRW</sequence>
<gene>
    <name evidence="2" type="ORF">NWE73_06465</name>
</gene>
<name>A0ABT6DGQ4_9BACT</name>
<proteinExistence type="predicted"/>
<feature type="transmembrane region" description="Helical" evidence="1">
    <location>
        <begin position="129"/>
        <end position="147"/>
    </location>
</feature>
<dbReference type="RefSeq" id="WP_277577475.1">
    <property type="nucleotide sequence ID" value="NZ_JANRMI010000002.1"/>
</dbReference>
<reference evidence="2" key="1">
    <citation type="submission" date="2022-08" db="EMBL/GenBank/DDBJ databases">
        <title>Novel Bdellovibrio Species Isolated from Svalbard: Designation Bdellovibrio svalbardensis.</title>
        <authorList>
            <person name="Mitchell R.J."/>
            <person name="Choi S.Y."/>
        </authorList>
    </citation>
    <scope>NUCLEOTIDE SEQUENCE</scope>
    <source>
        <strain evidence="2">PAP01</strain>
    </source>
</reference>
<dbReference type="InterPro" id="IPR009495">
    <property type="entry name" value="NrsF"/>
</dbReference>
<feature type="transmembrane region" description="Helical" evidence="1">
    <location>
        <begin position="58"/>
        <end position="79"/>
    </location>
</feature>
<feature type="transmembrane region" description="Helical" evidence="1">
    <location>
        <begin position="27"/>
        <end position="46"/>
    </location>
</feature>
<comment type="caution">
    <text evidence="2">The sequence shown here is derived from an EMBL/GenBank/DDBJ whole genome shotgun (WGS) entry which is preliminary data.</text>
</comment>
<keyword evidence="1" id="KW-0472">Membrane</keyword>
<feature type="transmembrane region" description="Helical" evidence="1">
    <location>
        <begin position="91"/>
        <end position="109"/>
    </location>
</feature>
<evidence type="ECO:0000313" key="3">
    <source>
        <dbReference type="Proteomes" id="UP001152321"/>
    </source>
</evidence>
<organism evidence="2 3">
    <name type="scientific">Bdellovibrio svalbardensis</name>
    <dbReference type="NCBI Taxonomy" id="2972972"/>
    <lineage>
        <taxon>Bacteria</taxon>
        <taxon>Pseudomonadati</taxon>
        <taxon>Bdellovibrionota</taxon>
        <taxon>Bdellovibrionia</taxon>
        <taxon>Bdellovibrionales</taxon>
        <taxon>Pseudobdellovibrionaceae</taxon>
        <taxon>Bdellovibrio</taxon>
    </lineage>
</organism>
<accession>A0ABT6DGQ4</accession>
<keyword evidence="1" id="KW-1133">Transmembrane helix</keyword>
<evidence type="ECO:0000256" key="1">
    <source>
        <dbReference type="SAM" id="Phobius"/>
    </source>
</evidence>
<protein>
    <submittedName>
        <fullName evidence="2">DUF1109 domain-containing protein</fullName>
    </submittedName>
</protein>
<feature type="transmembrane region" description="Helical" evidence="1">
    <location>
        <begin position="190"/>
        <end position="212"/>
    </location>
</feature>
<dbReference type="EMBL" id="JANRMI010000002">
    <property type="protein sequence ID" value="MDG0815997.1"/>
    <property type="molecule type" value="Genomic_DNA"/>
</dbReference>
<dbReference type="Pfam" id="PF06532">
    <property type="entry name" value="NrsF"/>
    <property type="match status" value="1"/>
</dbReference>
<keyword evidence="1" id="KW-0812">Transmembrane</keyword>
<keyword evidence="3" id="KW-1185">Reference proteome</keyword>
<dbReference type="Proteomes" id="UP001152321">
    <property type="component" value="Unassembled WGS sequence"/>
</dbReference>
<evidence type="ECO:0000313" key="2">
    <source>
        <dbReference type="EMBL" id="MDG0815997.1"/>
    </source>
</evidence>
<feature type="transmembrane region" description="Helical" evidence="1">
    <location>
        <begin position="159"/>
        <end position="178"/>
    </location>
</feature>